<dbReference type="CDD" id="cd07984">
    <property type="entry name" value="LPLAT_LABLAT-like"/>
    <property type="match status" value="1"/>
</dbReference>
<proteinExistence type="predicted"/>
<organism evidence="7 8">
    <name type="scientific">Arboricoccus pini</name>
    <dbReference type="NCBI Taxonomy" id="1963835"/>
    <lineage>
        <taxon>Bacteria</taxon>
        <taxon>Pseudomonadati</taxon>
        <taxon>Pseudomonadota</taxon>
        <taxon>Alphaproteobacteria</taxon>
        <taxon>Geminicoccales</taxon>
        <taxon>Geminicoccaceae</taxon>
        <taxon>Arboricoccus</taxon>
    </lineage>
</organism>
<keyword evidence="4 7" id="KW-0808">Transferase</keyword>
<dbReference type="GO" id="GO:0009247">
    <property type="term" value="P:glycolipid biosynthetic process"/>
    <property type="evidence" value="ECO:0007669"/>
    <property type="project" value="UniProtKB-ARBA"/>
</dbReference>
<dbReference type="AlphaFoldDB" id="A0A212PZJ1"/>
<protein>
    <submittedName>
        <fullName evidence="7">KDO2-lipid IV(A) lauroyltransferase</fullName>
    </submittedName>
</protein>
<gene>
    <name evidence="7" type="ORF">SAMN07250955_101267</name>
</gene>
<evidence type="ECO:0000256" key="2">
    <source>
        <dbReference type="ARBA" id="ARBA00022475"/>
    </source>
</evidence>
<dbReference type="PANTHER" id="PTHR30606">
    <property type="entry name" value="LIPID A BIOSYNTHESIS LAUROYL ACYLTRANSFERASE"/>
    <property type="match status" value="1"/>
</dbReference>
<dbReference type="GO" id="GO:0016746">
    <property type="term" value="F:acyltransferase activity"/>
    <property type="evidence" value="ECO:0007669"/>
    <property type="project" value="UniProtKB-KW"/>
</dbReference>
<evidence type="ECO:0000256" key="1">
    <source>
        <dbReference type="ARBA" id="ARBA00004533"/>
    </source>
</evidence>
<keyword evidence="5" id="KW-0472">Membrane</keyword>
<dbReference type="RefSeq" id="WP_088559582.1">
    <property type="nucleotide sequence ID" value="NZ_FYEH01000001.1"/>
</dbReference>
<dbReference type="InterPro" id="IPR004960">
    <property type="entry name" value="LipA_acyltrans"/>
</dbReference>
<accession>A0A212PZJ1</accession>
<keyword evidence="6" id="KW-0012">Acyltransferase</keyword>
<evidence type="ECO:0000256" key="3">
    <source>
        <dbReference type="ARBA" id="ARBA00022519"/>
    </source>
</evidence>
<dbReference type="EMBL" id="FYEH01000001">
    <property type="protein sequence ID" value="SNB52515.1"/>
    <property type="molecule type" value="Genomic_DNA"/>
</dbReference>
<keyword evidence="2" id="KW-1003">Cell membrane</keyword>
<keyword evidence="8" id="KW-1185">Reference proteome</keyword>
<comment type="subcellular location">
    <subcellularLocation>
        <location evidence="1">Cell inner membrane</location>
    </subcellularLocation>
</comment>
<evidence type="ECO:0000313" key="8">
    <source>
        <dbReference type="Proteomes" id="UP000197065"/>
    </source>
</evidence>
<evidence type="ECO:0000313" key="7">
    <source>
        <dbReference type="EMBL" id="SNB52515.1"/>
    </source>
</evidence>
<reference evidence="7 8" key="1">
    <citation type="submission" date="2017-06" db="EMBL/GenBank/DDBJ databases">
        <authorList>
            <person name="Kim H.J."/>
            <person name="Triplett B.A."/>
        </authorList>
    </citation>
    <scope>NUCLEOTIDE SEQUENCE [LARGE SCALE GENOMIC DNA]</scope>
    <source>
        <strain evidence="7 8">B29T1</strain>
    </source>
</reference>
<evidence type="ECO:0000256" key="4">
    <source>
        <dbReference type="ARBA" id="ARBA00022679"/>
    </source>
</evidence>
<evidence type="ECO:0000256" key="5">
    <source>
        <dbReference type="ARBA" id="ARBA00023136"/>
    </source>
</evidence>
<dbReference type="Proteomes" id="UP000197065">
    <property type="component" value="Unassembled WGS sequence"/>
</dbReference>
<name>A0A212PZJ1_9PROT</name>
<dbReference type="GO" id="GO:0005886">
    <property type="term" value="C:plasma membrane"/>
    <property type="evidence" value="ECO:0007669"/>
    <property type="project" value="UniProtKB-SubCell"/>
</dbReference>
<keyword evidence="3" id="KW-0997">Cell inner membrane</keyword>
<dbReference type="OrthoDB" id="9801955at2"/>
<evidence type="ECO:0000256" key="6">
    <source>
        <dbReference type="ARBA" id="ARBA00023315"/>
    </source>
</evidence>
<dbReference type="PANTHER" id="PTHR30606:SF10">
    <property type="entry name" value="PHOSPHATIDYLINOSITOL MANNOSIDE ACYLTRANSFERASE"/>
    <property type="match status" value="1"/>
</dbReference>
<dbReference type="Pfam" id="PF03279">
    <property type="entry name" value="Lip_A_acyltrans"/>
    <property type="match status" value="1"/>
</dbReference>
<sequence length="316" mass="35425">MATMVDDNRGDDDASRLWQRLHDRFDAGAVRIFWWLMSLISVERAGAVGAWLLERLGPRSDRGTTVRHNLMVAFPDRTREEIERLARAVWRNAGTVMAEFPHLGTIRERVKVTIDPACDRTRPILFCAAHLSSWEVSAIGPVRMGWPMTVVYTPMPNPIVDRLLLARRQEGLGVRLMPRDGSGLGLMRALKRGEAVGLVADRRQKGEARIIFFGVDRPISLAPAKLALRAGAQFASATVLREGAARYRIVLDAPILPEDQAAPLDEQALSMMRQLYARYETYIRAQPENWFCMKLVWPKPSVEGVLHPDGATVPSP</sequence>